<evidence type="ECO:0000256" key="1">
    <source>
        <dbReference type="SAM" id="Phobius"/>
    </source>
</evidence>
<dbReference type="AlphaFoldDB" id="A0A517QT61"/>
<evidence type="ECO:0008006" key="4">
    <source>
        <dbReference type="Google" id="ProtNLM"/>
    </source>
</evidence>
<dbReference type="Proteomes" id="UP000315724">
    <property type="component" value="Chromosome"/>
</dbReference>
<sequence>MEKLPHNSNYDRIQRRLTILLRLFLVVGIGVEAAEQLWGNVVIASGILLLTYLPAILARRADVHVPPEFEVLTIAFIIASLFLGEVRDYYNTFWWWDIALHGTSGGLLGVLGVLLIYVLNETPQIDLQMRPGFVAFFAFCFALSVGAIWEIFEFTMDQYFGMNMQKPMWGDPSGLTDTMIDLIVDAIGALIVSVVGYIYMVRGYESIIDRGIQRFIARNPRLFSRGQTK</sequence>
<accession>A0A517QT61</accession>
<dbReference type="KEGG" id="tpol:Mal48_40400"/>
<gene>
    <name evidence="2" type="ORF">Mal48_40400</name>
</gene>
<organism evidence="2 3">
    <name type="scientific">Thalassoglobus polymorphus</name>
    <dbReference type="NCBI Taxonomy" id="2527994"/>
    <lineage>
        <taxon>Bacteria</taxon>
        <taxon>Pseudomonadati</taxon>
        <taxon>Planctomycetota</taxon>
        <taxon>Planctomycetia</taxon>
        <taxon>Planctomycetales</taxon>
        <taxon>Planctomycetaceae</taxon>
        <taxon>Thalassoglobus</taxon>
    </lineage>
</organism>
<feature type="transmembrane region" description="Helical" evidence="1">
    <location>
        <begin position="69"/>
        <end position="86"/>
    </location>
</feature>
<keyword evidence="1" id="KW-1133">Transmembrane helix</keyword>
<dbReference type="OrthoDB" id="4966203at2"/>
<feature type="transmembrane region" description="Helical" evidence="1">
    <location>
        <begin position="37"/>
        <end position="57"/>
    </location>
</feature>
<protein>
    <recommendedName>
        <fullName evidence="4">Inner membrane protein YjdF</fullName>
    </recommendedName>
</protein>
<keyword evidence="1" id="KW-0812">Transmembrane</keyword>
<feature type="transmembrane region" description="Helical" evidence="1">
    <location>
        <begin position="132"/>
        <end position="152"/>
    </location>
</feature>
<feature type="transmembrane region" description="Helical" evidence="1">
    <location>
        <begin position="179"/>
        <end position="200"/>
    </location>
</feature>
<reference evidence="2 3" key="1">
    <citation type="submission" date="2019-02" db="EMBL/GenBank/DDBJ databases">
        <title>Deep-cultivation of Planctomycetes and their phenomic and genomic characterization uncovers novel biology.</title>
        <authorList>
            <person name="Wiegand S."/>
            <person name="Jogler M."/>
            <person name="Boedeker C."/>
            <person name="Pinto D."/>
            <person name="Vollmers J."/>
            <person name="Rivas-Marin E."/>
            <person name="Kohn T."/>
            <person name="Peeters S.H."/>
            <person name="Heuer A."/>
            <person name="Rast P."/>
            <person name="Oberbeckmann S."/>
            <person name="Bunk B."/>
            <person name="Jeske O."/>
            <person name="Meyerdierks A."/>
            <person name="Storesund J.E."/>
            <person name="Kallscheuer N."/>
            <person name="Luecker S."/>
            <person name="Lage O.M."/>
            <person name="Pohl T."/>
            <person name="Merkel B.J."/>
            <person name="Hornburger P."/>
            <person name="Mueller R.-W."/>
            <person name="Bruemmer F."/>
            <person name="Labrenz M."/>
            <person name="Spormann A.M."/>
            <person name="Op den Camp H."/>
            <person name="Overmann J."/>
            <person name="Amann R."/>
            <person name="Jetten M.S.M."/>
            <person name="Mascher T."/>
            <person name="Medema M.H."/>
            <person name="Devos D.P."/>
            <person name="Kaster A.-K."/>
            <person name="Ovreas L."/>
            <person name="Rohde M."/>
            <person name="Galperin M.Y."/>
            <person name="Jogler C."/>
        </authorList>
    </citation>
    <scope>NUCLEOTIDE SEQUENCE [LARGE SCALE GENOMIC DNA]</scope>
    <source>
        <strain evidence="2 3">Mal48</strain>
    </source>
</reference>
<dbReference type="InterPro" id="IPR014509">
    <property type="entry name" value="YjdF-like"/>
</dbReference>
<dbReference type="RefSeq" id="WP_145203224.1">
    <property type="nucleotide sequence ID" value="NZ_CP036267.1"/>
</dbReference>
<proteinExistence type="predicted"/>
<evidence type="ECO:0000313" key="2">
    <source>
        <dbReference type="EMBL" id="QDT34768.1"/>
    </source>
</evidence>
<keyword evidence="1" id="KW-0472">Membrane</keyword>
<keyword evidence="3" id="KW-1185">Reference proteome</keyword>
<feature type="transmembrane region" description="Helical" evidence="1">
    <location>
        <begin position="13"/>
        <end position="31"/>
    </location>
</feature>
<dbReference type="Pfam" id="PF09997">
    <property type="entry name" value="DUF2238"/>
    <property type="match status" value="1"/>
</dbReference>
<dbReference type="EMBL" id="CP036267">
    <property type="protein sequence ID" value="QDT34768.1"/>
    <property type="molecule type" value="Genomic_DNA"/>
</dbReference>
<feature type="transmembrane region" description="Helical" evidence="1">
    <location>
        <begin position="98"/>
        <end position="120"/>
    </location>
</feature>
<evidence type="ECO:0000313" key="3">
    <source>
        <dbReference type="Proteomes" id="UP000315724"/>
    </source>
</evidence>
<name>A0A517QT61_9PLAN</name>